<evidence type="ECO:0000313" key="4">
    <source>
        <dbReference type="EMBL" id="WWD82569.1"/>
    </source>
</evidence>
<sequence>MYKIIKRDLDIIFSLLLLIIGGIFLIIIGLVIKIDSPGPALFKQERLGLDGEVFKIYKFRSMCQGAEQKGTGVYSLKGDSRVTRVGKVVRATSIDELPQLINILKGEMSFIGPRPTLTYHPWKLEEYTEKQIQRFELRPGVTGLAQINGRKDLPWDERILYDVEYVRNLSLMLDLKILLKTIVKVFKMSDNVNTYETANNK</sequence>
<dbReference type="EMBL" id="CP117523">
    <property type="protein sequence ID" value="WWD82569.1"/>
    <property type="molecule type" value="Genomic_DNA"/>
</dbReference>
<dbReference type="Proteomes" id="UP001348492">
    <property type="component" value="Chromosome"/>
</dbReference>
<keyword evidence="2" id="KW-0812">Transmembrane</keyword>
<dbReference type="EC" id="2.7.8.36" evidence="4"/>
<feature type="domain" description="Bacterial sugar transferase" evidence="3">
    <location>
        <begin position="6"/>
        <end position="187"/>
    </location>
</feature>
<dbReference type="Pfam" id="PF02397">
    <property type="entry name" value="Bac_transf"/>
    <property type="match status" value="1"/>
</dbReference>
<keyword evidence="2" id="KW-0472">Membrane</keyword>
<evidence type="ECO:0000313" key="5">
    <source>
        <dbReference type="Proteomes" id="UP001348492"/>
    </source>
</evidence>
<organism evidence="4 5">
    <name type="scientific">Terrisporobacter glycolicus ATCC 14880 = DSM 1288</name>
    <dbReference type="NCBI Taxonomy" id="1121315"/>
    <lineage>
        <taxon>Bacteria</taxon>
        <taxon>Bacillati</taxon>
        <taxon>Bacillota</taxon>
        <taxon>Clostridia</taxon>
        <taxon>Peptostreptococcales</taxon>
        <taxon>Peptostreptococcaceae</taxon>
        <taxon>Terrisporobacter</taxon>
    </lineage>
</organism>
<evidence type="ECO:0000256" key="1">
    <source>
        <dbReference type="ARBA" id="ARBA00006464"/>
    </source>
</evidence>
<proteinExistence type="inferred from homology"/>
<feature type="transmembrane region" description="Helical" evidence="2">
    <location>
        <begin position="12"/>
        <end position="32"/>
    </location>
</feature>
<evidence type="ECO:0000256" key="2">
    <source>
        <dbReference type="SAM" id="Phobius"/>
    </source>
</evidence>
<gene>
    <name evidence="4" type="primary">pglC</name>
    <name evidence="4" type="ORF">TEGL_09610</name>
</gene>
<reference evidence="4 5" key="1">
    <citation type="journal article" date="2023" name="PLoS ONE">
        <title>Genome-based metabolic and phylogenomic analysis of three Terrisporobacter species.</title>
        <authorList>
            <person name="Boer T."/>
            <person name="Bengelsdorf F.R."/>
            <person name="Bomeke M."/>
            <person name="Daniel R."/>
            <person name="Poehlein A."/>
        </authorList>
    </citation>
    <scope>NUCLEOTIDE SEQUENCE [LARGE SCALE GENOMIC DNA]</scope>
    <source>
        <strain evidence="4 5">DSM 1288</strain>
    </source>
</reference>
<name>A0ABZ2ES26_9FIRM</name>
<keyword evidence="4" id="KW-0808">Transferase</keyword>
<protein>
    <submittedName>
        <fullName evidence="4">Undecaprenyl phosphate N,N'-diacetylbacillosamine 1-phosphate transferase</fullName>
        <ecNumber evidence="4">2.7.8.36</ecNumber>
    </submittedName>
</protein>
<accession>A0ABZ2ES26</accession>
<dbReference type="PANTHER" id="PTHR30576">
    <property type="entry name" value="COLANIC BIOSYNTHESIS UDP-GLUCOSE LIPID CARRIER TRANSFERASE"/>
    <property type="match status" value="1"/>
</dbReference>
<dbReference type="RefSeq" id="WP_018590343.1">
    <property type="nucleotide sequence ID" value="NZ_CP117523.1"/>
</dbReference>
<dbReference type="InterPro" id="IPR003362">
    <property type="entry name" value="Bact_transf"/>
</dbReference>
<dbReference type="GO" id="GO:0102334">
    <property type="term" value="F:N,N'-diacetylbacilliosaminyl-1-phosphate transferase activity"/>
    <property type="evidence" value="ECO:0007669"/>
    <property type="project" value="UniProtKB-EC"/>
</dbReference>
<evidence type="ECO:0000259" key="3">
    <source>
        <dbReference type="Pfam" id="PF02397"/>
    </source>
</evidence>
<comment type="similarity">
    <text evidence="1">Belongs to the bacterial sugar transferase family.</text>
</comment>
<dbReference type="PANTHER" id="PTHR30576:SF0">
    <property type="entry name" value="UNDECAPRENYL-PHOSPHATE N-ACETYLGALACTOSAMINYL 1-PHOSPHATE TRANSFERASE-RELATED"/>
    <property type="match status" value="1"/>
</dbReference>
<keyword evidence="5" id="KW-1185">Reference proteome</keyword>
<keyword evidence="2" id="KW-1133">Transmembrane helix</keyword>